<organism evidence="1 2">
    <name type="scientific">Saccharomyces mikatae IFO 1815</name>
    <dbReference type="NCBI Taxonomy" id="226126"/>
    <lineage>
        <taxon>Eukaryota</taxon>
        <taxon>Fungi</taxon>
        <taxon>Dikarya</taxon>
        <taxon>Ascomycota</taxon>
        <taxon>Saccharomycotina</taxon>
        <taxon>Saccharomycetes</taxon>
        <taxon>Saccharomycetales</taxon>
        <taxon>Saccharomycetaceae</taxon>
        <taxon>Saccharomyces</taxon>
    </lineage>
</organism>
<evidence type="ECO:0000313" key="1">
    <source>
        <dbReference type="EMBL" id="CAI4038825.1"/>
    </source>
</evidence>
<sequence length="1124" mass="129259">MTKKKTTVNHVQKPVLAGGDPSGGSVCCERFVPLQELLKDKNYVPSVENLEKVLCDETMLNDQKVRFSLLFEALAITLFTTNSGKSILQSIQTFTSKKRKLWAQSFENNNSNYASIVFSWKDNDILLLKFVRFLLANKTMPLKIDRYNLPEHKLPLSFLIVSKINIPSILLNEGYNLLKDYLYSITGRIEELLMCSPKFNQPALVVKRTLKDYDRMIECENCYCWYYFNAENSAHLKFDDNIACLMGSENNTENGLGDSRVNNNNYHKQPKDVVMSRTINDQEQIYSFELNHDGTLEIPNVMKHSLLRHELLFKILNLTPVSTPLLELQFSTLCGLVDPLMQPTPNDKHIISIDFLFKLFLGLMYPAIKSSQGHNDHYDWKFYTCFNMQKIIDATMSRLNCFDFNILNSVNNTDSSVHWRTQLHRWLPHGLNTQDLELLYMIDILAVYTIYKLYEKLPIQLNPFLFSLISLWKNLSCVILLALEIDRIEEENGTYETPLMVRATIRGAAALRSVIATILNGLVKTNEHDFKHESLNTFMSPYGRKLSHGALYADLRSHSASLLAFGTSIEDVTDLFADLQSGDRFDEDIRYMFDYECADYDESFSESDDEGLEEGIVNAREKIKSSNDNNVFCQRRCNCIFNDDKLVAEDGLNEVFESTCNRNGERRVRNNIDVVSNTAITTSNHVSTSINPFSVRARSTFEFDYSGEDWRDVPRDFNMYYSPSYPFIHDPKLDVIFNLTLRGATEKLNREESILLVRSVASCVKNEQDQMVLADLKTNLTGISKHAEGENSTSISKTDNEELRRTTPDDIYEIWSEESAFERMLNVNHDVAWRLMDEMLMCTGYRRILIWFFTHLELKHSLIYYVFELIMGLRGKAFSGKASDQDKKDDMIYEILKKKQKNDDASSLPFSRQGPIILSDIETKMLLQEFFMNAAIFLSSNNSEEENEDGEKISLYSLGLVRLICYMVQTLITNDKFFFTKSECTFELQTLLMTWIGILPEAKDLFFEIKTRLAMEEDNDTGTMQHEGRRSLDIEKKLNTKPASKLNLKLLSLFPSNSADNGENSAINTLRNFITDYSFDTQVNPPGRKVVFYDGKILPLTKADKPIPLHEYITLAELDVGDSE</sequence>
<dbReference type="AlphaFoldDB" id="A0AA35IZ78"/>
<protein>
    <recommendedName>
        <fullName evidence="3">Caf130p</fullName>
    </recommendedName>
</protein>
<accession>A0AA35IZ78</accession>
<gene>
    <name evidence="1" type="primary">SMKI06G1730</name>
    <name evidence="1" type="ORF">SMKI_06G1730</name>
</gene>
<dbReference type="Proteomes" id="UP001161438">
    <property type="component" value="Chromosome 6"/>
</dbReference>
<dbReference type="RefSeq" id="XP_056081940.1">
    <property type="nucleotide sequence ID" value="XM_056222227.1"/>
</dbReference>
<evidence type="ECO:0008006" key="3">
    <source>
        <dbReference type="Google" id="ProtNLM"/>
    </source>
</evidence>
<dbReference type="EMBL" id="OX365762">
    <property type="protein sequence ID" value="CAI4038825.1"/>
    <property type="molecule type" value="Genomic_DNA"/>
</dbReference>
<name>A0AA35IZ78_SACMI</name>
<evidence type="ECO:0000313" key="2">
    <source>
        <dbReference type="Proteomes" id="UP001161438"/>
    </source>
</evidence>
<reference evidence="1" key="1">
    <citation type="submission" date="2022-10" db="EMBL/GenBank/DDBJ databases">
        <authorList>
            <person name="Byrne P K."/>
        </authorList>
    </citation>
    <scope>NUCLEOTIDE SEQUENCE</scope>
    <source>
        <strain evidence="1">IFO1815</strain>
    </source>
</reference>
<proteinExistence type="predicted"/>
<dbReference type="GeneID" id="80918036"/>
<keyword evidence="2" id="KW-1185">Reference proteome</keyword>